<evidence type="ECO:0008006" key="3">
    <source>
        <dbReference type="Google" id="ProtNLM"/>
    </source>
</evidence>
<evidence type="ECO:0000313" key="1">
    <source>
        <dbReference type="EMBL" id="MPR28012.1"/>
    </source>
</evidence>
<reference evidence="1 2" key="1">
    <citation type="journal article" date="2019" name="Syst. Appl. Microbiol.">
        <title>Microvirga tunisiensis sp. nov., a root nodule symbiotic bacterium isolated from Lupinus micranthus and L. luteus grown in Northern Tunisia.</title>
        <authorList>
            <person name="Msaddak A."/>
            <person name="Rejili M."/>
            <person name="Duran D."/>
            <person name="Mars M."/>
            <person name="Palacios J.M."/>
            <person name="Ruiz-Argueso T."/>
            <person name="Rey L."/>
            <person name="Imperial J."/>
        </authorList>
    </citation>
    <scope>NUCLEOTIDE SEQUENCE [LARGE SCALE GENOMIC DNA]</scope>
    <source>
        <strain evidence="1 2">Lmie10</strain>
    </source>
</reference>
<accession>A0A5N7MLS0</accession>
<keyword evidence="2" id="KW-1185">Reference proteome</keyword>
<name>A0A5N7MLS0_9HYPH</name>
<organism evidence="1 2">
    <name type="scientific">Microvirga tunisiensis</name>
    <dbReference type="NCBI Taxonomy" id="2108360"/>
    <lineage>
        <taxon>Bacteria</taxon>
        <taxon>Pseudomonadati</taxon>
        <taxon>Pseudomonadota</taxon>
        <taxon>Alphaproteobacteria</taxon>
        <taxon>Hyphomicrobiales</taxon>
        <taxon>Methylobacteriaceae</taxon>
        <taxon>Microvirga</taxon>
    </lineage>
</organism>
<comment type="caution">
    <text evidence="1">The sequence shown here is derived from an EMBL/GenBank/DDBJ whole genome shotgun (WGS) entry which is preliminary data.</text>
</comment>
<sequence length="82" mass="9482">MPKTSNYAYGAYSPELYSVVRETLHRLGDLDYHYAAELGQVETSLSDEEIKKHIKERILAAHQKLRQPYIELLTALRLKHGL</sequence>
<dbReference type="OrthoDB" id="8021082at2"/>
<gene>
    <name evidence="1" type="ORF">FS320_23315</name>
</gene>
<dbReference type="EMBL" id="VOSK01000119">
    <property type="protein sequence ID" value="MPR28012.1"/>
    <property type="molecule type" value="Genomic_DNA"/>
</dbReference>
<dbReference type="Proteomes" id="UP000403266">
    <property type="component" value="Unassembled WGS sequence"/>
</dbReference>
<dbReference type="AlphaFoldDB" id="A0A5N7MLS0"/>
<evidence type="ECO:0000313" key="2">
    <source>
        <dbReference type="Proteomes" id="UP000403266"/>
    </source>
</evidence>
<dbReference type="RefSeq" id="WP_152714319.1">
    <property type="nucleotide sequence ID" value="NZ_VOSJ01000117.1"/>
</dbReference>
<protein>
    <recommendedName>
        <fullName evidence="3">DUF465 domain-containing protein</fullName>
    </recommendedName>
</protein>
<proteinExistence type="predicted"/>